<keyword evidence="2" id="KW-1185">Reference proteome</keyword>
<dbReference type="Proteomes" id="UP001050975">
    <property type="component" value="Unassembled WGS sequence"/>
</dbReference>
<evidence type="ECO:0000313" key="1">
    <source>
        <dbReference type="EMBL" id="GET39368.1"/>
    </source>
</evidence>
<evidence type="ECO:0000313" key="2">
    <source>
        <dbReference type="Proteomes" id="UP001050975"/>
    </source>
</evidence>
<accession>A0AAV3XAA0</accession>
<name>A0AAV3XAA0_9CYAN</name>
<protein>
    <recommendedName>
        <fullName evidence="3">Transposase</fullName>
    </recommendedName>
</protein>
<dbReference type="RefSeq" id="WP_226584680.1">
    <property type="nucleotide sequence ID" value="NZ_BLAY01000064.1"/>
</dbReference>
<dbReference type="EMBL" id="BLAY01000064">
    <property type="protein sequence ID" value="GET39368.1"/>
    <property type="molecule type" value="Genomic_DNA"/>
</dbReference>
<proteinExistence type="predicted"/>
<sequence>MTTLTYCKGLPTPLDELNPAGYTQFECLMTAFSQVFYRATILTVNHLLNQDTKFNKSSWNTHLQQTYGISKRHANGVIALSIGVEAASRSRTNQLKQLESKLSFAKEWLSQAQNQIKIAQFSRKKNWPYSKNGCNFPLATRLEPRKNNWDQTKFNIHHKPRYIYKITRAIAARKSAPIKVKVRHCEGFIVGAKDESYGNQTCQWDGNNLKFRVPYCLEDKLGKFVS</sequence>
<organism evidence="1 2">
    <name type="scientific">Microseira wollei NIES-4236</name>
    <dbReference type="NCBI Taxonomy" id="2530354"/>
    <lineage>
        <taxon>Bacteria</taxon>
        <taxon>Bacillati</taxon>
        <taxon>Cyanobacteriota</taxon>
        <taxon>Cyanophyceae</taxon>
        <taxon>Oscillatoriophycideae</taxon>
        <taxon>Aerosakkonematales</taxon>
        <taxon>Aerosakkonemataceae</taxon>
        <taxon>Microseira</taxon>
    </lineage>
</organism>
<dbReference type="AlphaFoldDB" id="A0AAV3XAA0"/>
<evidence type="ECO:0008006" key="3">
    <source>
        <dbReference type="Google" id="ProtNLM"/>
    </source>
</evidence>
<comment type="caution">
    <text evidence="1">The sequence shown here is derived from an EMBL/GenBank/DDBJ whole genome shotgun (WGS) entry which is preliminary data.</text>
</comment>
<gene>
    <name evidence="1" type="ORF">MiSe_41370</name>
</gene>
<reference evidence="1" key="1">
    <citation type="submission" date="2019-10" db="EMBL/GenBank/DDBJ databases">
        <title>Draft genome sequece of Microseira wollei NIES-4236.</title>
        <authorList>
            <person name="Yamaguchi H."/>
            <person name="Suzuki S."/>
            <person name="Kawachi M."/>
        </authorList>
    </citation>
    <scope>NUCLEOTIDE SEQUENCE</scope>
    <source>
        <strain evidence="1">NIES-4236</strain>
    </source>
</reference>